<dbReference type="RefSeq" id="WP_379742270.1">
    <property type="nucleotide sequence ID" value="NZ_JBHSGW010000026.1"/>
</dbReference>
<protein>
    <submittedName>
        <fullName evidence="1">Alpha/beta fold hydrolase</fullName>
    </submittedName>
</protein>
<gene>
    <name evidence="1" type="ORF">ACFO3U_11370</name>
</gene>
<dbReference type="GO" id="GO:0016787">
    <property type="term" value="F:hydrolase activity"/>
    <property type="evidence" value="ECO:0007669"/>
    <property type="project" value="UniProtKB-KW"/>
</dbReference>
<reference evidence="2" key="1">
    <citation type="journal article" date="2019" name="Int. J. Syst. Evol. Microbiol.">
        <title>The Global Catalogue of Microorganisms (GCM) 10K type strain sequencing project: providing services to taxonomists for standard genome sequencing and annotation.</title>
        <authorList>
            <consortium name="The Broad Institute Genomics Platform"/>
            <consortium name="The Broad Institute Genome Sequencing Center for Infectious Disease"/>
            <person name="Wu L."/>
            <person name="Ma J."/>
        </authorList>
    </citation>
    <scope>NUCLEOTIDE SEQUENCE [LARGE SCALE GENOMIC DNA]</scope>
    <source>
        <strain evidence="2">CCUG 50349</strain>
    </source>
</reference>
<keyword evidence="2" id="KW-1185">Reference proteome</keyword>
<sequence>MSKIPVYLMPGLAASSTIFEFIKLPEETFEIFYLEWFLPNDKETIEDYALRMTKKIKHKNPVLVGVSFGGILVQEMALHIETRKVIIISSVKSNLELPLRMKIAKSTKAYKIIPTQLLSSVEALAKYAFGENLVTRRLKLYEKYLQMRDKKYLDWAIENVILWQRTNPAKNIIHIHGDADAVFPIRHIKNSIVVKGATHILVITKYKWLNENLPKLILNNEEDESET</sequence>
<name>A0ABV9P770_9FLAO</name>
<accession>A0ABV9P770</accession>
<evidence type="ECO:0000313" key="2">
    <source>
        <dbReference type="Proteomes" id="UP001595885"/>
    </source>
</evidence>
<dbReference type="InterPro" id="IPR029058">
    <property type="entry name" value="AB_hydrolase_fold"/>
</dbReference>
<organism evidence="1 2">
    <name type="scientific">Flavobacterium ponti</name>
    <dbReference type="NCBI Taxonomy" id="665133"/>
    <lineage>
        <taxon>Bacteria</taxon>
        <taxon>Pseudomonadati</taxon>
        <taxon>Bacteroidota</taxon>
        <taxon>Flavobacteriia</taxon>
        <taxon>Flavobacteriales</taxon>
        <taxon>Flavobacteriaceae</taxon>
        <taxon>Flavobacterium</taxon>
    </lineage>
</organism>
<dbReference type="Gene3D" id="3.40.50.1820">
    <property type="entry name" value="alpha/beta hydrolase"/>
    <property type="match status" value="1"/>
</dbReference>
<comment type="caution">
    <text evidence="1">The sequence shown here is derived from an EMBL/GenBank/DDBJ whole genome shotgun (WGS) entry which is preliminary data.</text>
</comment>
<evidence type="ECO:0000313" key="1">
    <source>
        <dbReference type="EMBL" id="MFC4740591.1"/>
    </source>
</evidence>
<dbReference type="Proteomes" id="UP001595885">
    <property type="component" value="Unassembled WGS sequence"/>
</dbReference>
<proteinExistence type="predicted"/>
<dbReference type="SUPFAM" id="SSF53474">
    <property type="entry name" value="alpha/beta-Hydrolases"/>
    <property type="match status" value="1"/>
</dbReference>
<dbReference type="EMBL" id="JBHSGW010000026">
    <property type="protein sequence ID" value="MFC4740591.1"/>
    <property type="molecule type" value="Genomic_DNA"/>
</dbReference>
<keyword evidence="1" id="KW-0378">Hydrolase</keyword>